<evidence type="ECO:0000313" key="5">
    <source>
        <dbReference type="EMBL" id="QDT54612.1"/>
    </source>
</evidence>
<keyword evidence="2" id="KW-0810">Translation regulation</keyword>
<name>A0A517SEP4_9PLAN</name>
<dbReference type="Proteomes" id="UP000315700">
    <property type="component" value="Chromosome"/>
</dbReference>
<reference evidence="5 6" key="1">
    <citation type="submission" date="2019-02" db="EMBL/GenBank/DDBJ databases">
        <title>Deep-cultivation of Planctomycetes and their phenomic and genomic characterization uncovers novel biology.</title>
        <authorList>
            <person name="Wiegand S."/>
            <person name="Jogler M."/>
            <person name="Boedeker C."/>
            <person name="Pinto D."/>
            <person name="Vollmers J."/>
            <person name="Rivas-Marin E."/>
            <person name="Kohn T."/>
            <person name="Peeters S.H."/>
            <person name="Heuer A."/>
            <person name="Rast P."/>
            <person name="Oberbeckmann S."/>
            <person name="Bunk B."/>
            <person name="Jeske O."/>
            <person name="Meyerdierks A."/>
            <person name="Storesund J.E."/>
            <person name="Kallscheuer N."/>
            <person name="Luecker S."/>
            <person name="Lage O.M."/>
            <person name="Pohl T."/>
            <person name="Merkel B.J."/>
            <person name="Hornburger P."/>
            <person name="Mueller R.-W."/>
            <person name="Bruemmer F."/>
            <person name="Labrenz M."/>
            <person name="Spormann A.M."/>
            <person name="Op den Camp H."/>
            <person name="Overmann J."/>
            <person name="Amann R."/>
            <person name="Jetten M.S.M."/>
            <person name="Mascher T."/>
            <person name="Medema M.H."/>
            <person name="Devos D.P."/>
            <person name="Kaster A.-K."/>
            <person name="Ovreas L."/>
            <person name="Rohde M."/>
            <person name="Galperin M.Y."/>
            <person name="Jogler C."/>
        </authorList>
    </citation>
    <scope>NUCLEOTIDE SEQUENCE [LARGE SCALE GENOMIC DNA]</scope>
    <source>
        <strain evidence="5 6">Pan44</strain>
    </source>
</reference>
<dbReference type="GO" id="GO:0048027">
    <property type="term" value="F:mRNA 5'-UTR binding"/>
    <property type="evidence" value="ECO:0007669"/>
    <property type="project" value="TreeGrafter"/>
</dbReference>
<keyword evidence="6" id="KW-1185">Reference proteome</keyword>
<dbReference type="AlphaFoldDB" id="A0A517SEP4"/>
<organism evidence="5 6">
    <name type="scientific">Caulifigura coniformis</name>
    <dbReference type="NCBI Taxonomy" id="2527983"/>
    <lineage>
        <taxon>Bacteria</taxon>
        <taxon>Pseudomonadati</taxon>
        <taxon>Planctomycetota</taxon>
        <taxon>Planctomycetia</taxon>
        <taxon>Planctomycetales</taxon>
        <taxon>Planctomycetaceae</taxon>
        <taxon>Caulifigura</taxon>
    </lineage>
</organism>
<gene>
    <name evidence="5" type="ORF">Pan44_26470</name>
</gene>
<dbReference type="KEGG" id="ccos:Pan44_26470"/>
<dbReference type="Pfam" id="PF02599">
    <property type="entry name" value="CsrA"/>
    <property type="match status" value="1"/>
</dbReference>
<evidence type="ECO:0000256" key="2">
    <source>
        <dbReference type="ARBA" id="ARBA00022845"/>
    </source>
</evidence>
<evidence type="ECO:0000313" key="6">
    <source>
        <dbReference type="Proteomes" id="UP000315700"/>
    </source>
</evidence>
<dbReference type="GO" id="GO:0005829">
    <property type="term" value="C:cytosol"/>
    <property type="evidence" value="ECO:0007669"/>
    <property type="project" value="TreeGrafter"/>
</dbReference>
<dbReference type="EMBL" id="CP036271">
    <property type="protein sequence ID" value="QDT54612.1"/>
    <property type="molecule type" value="Genomic_DNA"/>
</dbReference>
<protein>
    <submittedName>
        <fullName evidence="5">Carbon storage regulator</fullName>
    </submittedName>
</protein>
<dbReference type="PANTHER" id="PTHR34984:SF1">
    <property type="entry name" value="CARBON STORAGE REGULATOR"/>
    <property type="match status" value="1"/>
</dbReference>
<dbReference type="InParanoid" id="A0A517SEP4"/>
<evidence type="ECO:0000256" key="1">
    <source>
        <dbReference type="ARBA" id="ARBA00022490"/>
    </source>
</evidence>
<dbReference type="SUPFAM" id="SSF117130">
    <property type="entry name" value="CsrA-like"/>
    <property type="match status" value="1"/>
</dbReference>
<dbReference type="RefSeq" id="WP_197454058.1">
    <property type="nucleotide sequence ID" value="NZ_CP036271.1"/>
</dbReference>
<proteinExistence type="predicted"/>
<dbReference type="GO" id="GO:0006402">
    <property type="term" value="P:mRNA catabolic process"/>
    <property type="evidence" value="ECO:0007669"/>
    <property type="project" value="InterPro"/>
</dbReference>
<accession>A0A517SEP4</accession>
<dbReference type="GO" id="GO:0045947">
    <property type="term" value="P:negative regulation of translational initiation"/>
    <property type="evidence" value="ECO:0007669"/>
    <property type="project" value="TreeGrafter"/>
</dbReference>
<feature type="region of interest" description="Disordered" evidence="4">
    <location>
        <begin position="43"/>
        <end position="64"/>
    </location>
</feature>
<dbReference type="InterPro" id="IPR036107">
    <property type="entry name" value="CsrA_sf"/>
</dbReference>
<sequence length="64" mass="6882">MLTLTRKPGERIILDGGITIVIGEIRGQKVKVSIDAPKGQRIAREERWGLGPASPDATETRAAS</sequence>
<dbReference type="Gene3D" id="2.60.40.4380">
    <property type="entry name" value="Translational regulator CsrA"/>
    <property type="match status" value="1"/>
</dbReference>
<keyword evidence="3" id="KW-0694">RNA-binding</keyword>
<dbReference type="GO" id="GO:0006109">
    <property type="term" value="P:regulation of carbohydrate metabolic process"/>
    <property type="evidence" value="ECO:0007669"/>
    <property type="project" value="InterPro"/>
</dbReference>
<keyword evidence="1" id="KW-0963">Cytoplasm</keyword>
<dbReference type="PANTHER" id="PTHR34984">
    <property type="entry name" value="CARBON STORAGE REGULATOR"/>
    <property type="match status" value="1"/>
</dbReference>
<evidence type="ECO:0000256" key="3">
    <source>
        <dbReference type="ARBA" id="ARBA00022884"/>
    </source>
</evidence>
<dbReference type="InterPro" id="IPR003751">
    <property type="entry name" value="CsrA"/>
</dbReference>
<evidence type="ECO:0000256" key="4">
    <source>
        <dbReference type="SAM" id="MobiDB-lite"/>
    </source>
</evidence>